<protein>
    <recommendedName>
        <fullName evidence="6">Protein kinase domain-containing protein</fullName>
    </recommendedName>
</protein>
<keyword evidence="2" id="KW-0808">Transferase</keyword>
<dbReference type="InterPro" id="IPR011009">
    <property type="entry name" value="Kinase-like_dom_sf"/>
</dbReference>
<dbReference type="PROSITE" id="PS50011">
    <property type="entry name" value="PROTEIN_KINASE_DOM"/>
    <property type="match status" value="1"/>
</dbReference>
<dbReference type="SUPFAM" id="SSF56112">
    <property type="entry name" value="Protein kinase-like (PK-like)"/>
    <property type="match status" value="1"/>
</dbReference>
<evidence type="ECO:0000256" key="2">
    <source>
        <dbReference type="ARBA" id="ARBA00022679"/>
    </source>
</evidence>
<accession>A0A5K1HM72</accession>
<dbReference type="PANTHER" id="PTHR24353">
    <property type="entry name" value="CYCLIC NUCLEOTIDE-DEPENDENT PROTEIN KINASE"/>
    <property type="match status" value="1"/>
</dbReference>
<dbReference type="SMART" id="SM00220">
    <property type="entry name" value="S_TKc"/>
    <property type="match status" value="1"/>
</dbReference>
<name>A0A5K1HM72_9MAGN</name>
<reference evidence="7" key="1">
    <citation type="submission" date="2019-09" db="EMBL/GenBank/DDBJ databases">
        <authorList>
            <person name="Zhang L."/>
        </authorList>
    </citation>
    <scope>NUCLEOTIDE SEQUENCE</scope>
</reference>
<evidence type="ECO:0000256" key="1">
    <source>
        <dbReference type="ARBA" id="ARBA00022527"/>
    </source>
</evidence>
<evidence type="ECO:0000256" key="3">
    <source>
        <dbReference type="ARBA" id="ARBA00022741"/>
    </source>
</evidence>
<keyword evidence="3" id="KW-0547">Nucleotide-binding</keyword>
<dbReference type="Gene3D" id="1.10.510.10">
    <property type="entry name" value="Transferase(Phosphotransferase) domain 1"/>
    <property type="match status" value="1"/>
</dbReference>
<dbReference type="Pfam" id="PF00069">
    <property type="entry name" value="Pkinase"/>
    <property type="match status" value="1"/>
</dbReference>
<dbReference type="InterPro" id="IPR000719">
    <property type="entry name" value="Prot_kinase_dom"/>
</dbReference>
<organism evidence="7">
    <name type="scientific">Nymphaea colorata</name>
    <name type="common">pocket water lily</name>
    <dbReference type="NCBI Taxonomy" id="210225"/>
    <lineage>
        <taxon>Eukaryota</taxon>
        <taxon>Viridiplantae</taxon>
        <taxon>Streptophyta</taxon>
        <taxon>Embryophyta</taxon>
        <taxon>Tracheophyta</taxon>
        <taxon>Spermatophyta</taxon>
        <taxon>Magnoliopsida</taxon>
        <taxon>Nymphaeales</taxon>
        <taxon>Nymphaeaceae</taxon>
        <taxon>Nymphaea</taxon>
    </lineage>
</organism>
<dbReference type="EMBL" id="LR722284">
    <property type="protein sequence ID" value="VVW90479.1"/>
    <property type="molecule type" value="Genomic_DNA"/>
</dbReference>
<proteinExistence type="predicted"/>
<evidence type="ECO:0000256" key="5">
    <source>
        <dbReference type="ARBA" id="ARBA00022840"/>
    </source>
</evidence>
<dbReference type="GO" id="GO:0005524">
    <property type="term" value="F:ATP binding"/>
    <property type="evidence" value="ECO:0007669"/>
    <property type="project" value="UniProtKB-KW"/>
</dbReference>
<feature type="domain" description="Protein kinase" evidence="6">
    <location>
        <begin position="1"/>
        <end position="132"/>
    </location>
</feature>
<keyword evidence="1" id="KW-0723">Serine/threonine-protein kinase</keyword>
<evidence type="ECO:0000313" key="7">
    <source>
        <dbReference type="EMBL" id="VVW90479.1"/>
    </source>
</evidence>
<evidence type="ECO:0000259" key="6">
    <source>
        <dbReference type="PROSITE" id="PS50011"/>
    </source>
</evidence>
<keyword evidence="5" id="KW-0067">ATP-binding</keyword>
<evidence type="ECO:0000256" key="4">
    <source>
        <dbReference type="ARBA" id="ARBA00022777"/>
    </source>
</evidence>
<dbReference type="GO" id="GO:0005952">
    <property type="term" value="C:cAMP-dependent protein kinase complex"/>
    <property type="evidence" value="ECO:0007669"/>
    <property type="project" value="TreeGrafter"/>
</dbReference>
<dbReference type="GO" id="GO:0004691">
    <property type="term" value="F:cAMP-dependent protein kinase activity"/>
    <property type="evidence" value="ECO:0007669"/>
    <property type="project" value="TreeGrafter"/>
</dbReference>
<dbReference type="PANTHER" id="PTHR24353:SF37">
    <property type="entry name" value="CAMP-DEPENDENT PROTEIN KINASE CATALYTIC SUBUNIT PRKX"/>
    <property type="match status" value="1"/>
</dbReference>
<sequence>MVDQNGYLKLINLPTAKIITKDGQGNFKKTYTIIGTPHYMAPDIVIGKGYNNMVDLWSLGVCLYEFLCGVLPFGDSSESAYEIYEEIMQTELKFPEFLHDKKAKKLIEQLLSHNPAQRHGGSFQNLKKHSWFDNFKWKALL</sequence>
<keyword evidence="4" id="KW-0418">Kinase</keyword>
<dbReference type="AlphaFoldDB" id="A0A5K1HM72"/>
<gene>
    <name evidence="7" type="ORF">NYM_LOCUS30683</name>
</gene>